<keyword evidence="3 6" id="KW-0812">Transmembrane</keyword>
<dbReference type="Pfam" id="PF07690">
    <property type="entry name" value="MFS_1"/>
    <property type="match status" value="1"/>
</dbReference>
<feature type="transmembrane region" description="Helical" evidence="6">
    <location>
        <begin position="163"/>
        <end position="184"/>
    </location>
</feature>
<feature type="transmembrane region" description="Helical" evidence="6">
    <location>
        <begin position="205"/>
        <end position="227"/>
    </location>
</feature>
<feature type="transmembrane region" description="Helical" evidence="6">
    <location>
        <begin position="272"/>
        <end position="292"/>
    </location>
</feature>
<feature type="transmembrane region" description="Helical" evidence="6">
    <location>
        <begin position="36"/>
        <end position="56"/>
    </location>
</feature>
<evidence type="ECO:0000256" key="3">
    <source>
        <dbReference type="ARBA" id="ARBA00022692"/>
    </source>
</evidence>
<dbReference type="Proteomes" id="UP000095003">
    <property type="component" value="Unassembled WGS sequence"/>
</dbReference>
<reference evidence="8 9" key="1">
    <citation type="submission" date="2016-07" db="EMBL/GenBank/DDBJ databases">
        <title>Characterization of isolates of Eisenbergiella tayi derived from blood cultures, using whole genome sequencing.</title>
        <authorList>
            <person name="Burdz T."/>
            <person name="Wiebe D."/>
            <person name="Huynh C."/>
            <person name="Bernard K."/>
        </authorList>
    </citation>
    <scope>NUCLEOTIDE SEQUENCE [LARGE SCALE GENOMIC DNA]</scope>
    <source>
        <strain evidence="8 9">NML 120489</strain>
    </source>
</reference>
<feature type="transmembrane region" description="Helical" evidence="6">
    <location>
        <begin position="363"/>
        <end position="384"/>
    </location>
</feature>
<dbReference type="PROSITE" id="PS50850">
    <property type="entry name" value="MFS"/>
    <property type="match status" value="1"/>
</dbReference>
<accession>A0A1E3A7Q1</accession>
<organism evidence="8 9">
    <name type="scientific">Eisenbergiella tayi</name>
    <dbReference type="NCBI Taxonomy" id="1432052"/>
    <lineage>
        <taxon>Bacteria</taxon>
        <taxon>Bacillati</taxon>
        <taxon>Bacillota</taxon>
        <taxon>Clostridia</taxon>
        <taxon>Lachnospirales</taxon>
        <taxon>Lachnospiraceae</taxon>
        <taxon>Eisenbergiella</taxon>
    </lineage>
</organism>
<keyword evidence="5 6" id="KW-0472">Membrane</keyword>
<dbReference type="CDD" id="cd17489">
    <property type="entry name" value="MFS_YfcJ_like"/>
    <property type="match status" value="1"/>
</dbReference>
<comment type="subcellular location">
    <subcellularLocation>
        <location evidence="1">Cell membrane</location>
        <topology evidence="1">Multi-pass membrane protein</topology>
    </subcellularLocation>
</comment>
<dbReference type="GO" id="GO:0005886">
    <property type="term" value="C:plasma membrane"/>
    <property type="evidence" value="ECO:0007669"/>
    <property type="project" value="UniProtKB-SubCell"/>
</dbReference>
<dbReference type="Gene3D" id="1.20.1250.20">
    <property type="entry name" value="MFS general substrate transporter like domains"/>
    <property type="match status" value="1"/>
</dbReference>
<evidence type="ECO:0000259" key="7">
    <source>
        <dbReference type="PROSITE" id="PS50850"/>
    </source>
</evidence>
<evidence type="ECO:0000256" key="1">
    <source>
        <dbReference type="ARBA" id="ARBA00004651"/>
    </source>
</evidence>
<dbReference type="GO" id="GO:0022857">
    <property type="term" value="F:transmembrane transporter activity"/>
    <property type="evidence" value="ECO:0007669"/>
    <property type="project" value="InterPro"/>
</dbReference>
<feature type="transmembrane region" description="Helical" evidence="6">
    <location>
        <begin position="298"/>
        <end position="315"/>
    </location>
</feature>
<dbReference type="PANTHER" id="PTHR23531:SF1">
    <property type="entry name" value="QUINOLENE RESISTANCE PROTEIN NORA"/>
    <property type="match status" value="1"/>
</dbReference>
<evidence type="ECO:0000256" key="6">
    <source>
        <dbReference type="SAM" id="Phobius"/>
    </source>
</evidence>
<dbReference type="InterPro" id="IPR052714">
    <property type="entry name" value="MFS_Exporter"/>
</dbReference>
<evidence type="ECO:0000313" key="8">
    <source>
        <dbReference type="EMBL" id="ODM04738.1"/>
    </source>
</evidence>
<dbReference type="InterPro" id="IPR011701">
    <property type="entry name" value="MFS"/>
</dbReference>
<feature type="transmembrane region" description="Helical" evidence="6">
    <location>
        <begin position="12"/>
        <end position="30"/>
    </location>
</feature>
<evidence type="ECO:0000256" key="5">
    <source>
        <dbReference type="ARBA" id="ARBA00023136"/>
    </source>
</evidence>
<evidence type="ECO:0000256" key="2">
    <source>
        <dbReference type="ARBA" id="ARBA00022448"/>
    </source>
</evidence>
<comment type="caution">
    <text evidence="8">The sequence shown here is derived from an EMBL/GenBank/DDBJ whole genome shotgun (WGS) entry which is preliminary data.</text>
</comment>
<feature type="transmembrane region" description="Helical" evidence="6">
    <location>
        <begin position="336"/>
        <end position="357"/>
    </location>
</feature>
<keyword evidence="2" id="KW-0813">Transport</keyword>
<dbReference type="SUPFAM" id="SSF103473">
    <property type="entry name" value="MFS general substrate transporter"/>
    <property type="match status" value="1"/>
</dbReference>
<evidence type="ECO:0000313" key="9">
    <source>
        <dbReference type="Proteomes" id="UP000095003"/>
    </source>
</evidence>
<feature type="domain" description="Major facilitator superfamily (MFS) profile" evidence="7">
    <location>
        <begin position="11"/>
        <end position="389"/>
    </location>
</feature>
<feature type="transmembrane region" description="Helical" evidence="6">
    <location>
        <begin position="247"/>
        <end position="265"/>
    </location>
</feature>
<dbReference type="InterPro" id="IPR020846">
    <property type="entry name" value="MFS_dom"/>
</dbReference>
<dbReference type="RefSeq" id="WP_069159224.1">
    <property type="nucleotide sequence ID" value="NZ_JBKXXQ010000016.1"/>
</dbReference>
<feature type="transmembrane region" description="Helical" evidence="6">
    <location>
        <begin position="135"/>
        <end position="157"/>
    </location>
</feature>
<feature type="transmembrane region" description="Helical" evidence="6">
    <location>
        <begin position="100"/>
        <end position="123"/>
    </location>
</feature>
<name>A0A1E3A7Q1_9FIRM</name>
<keyword evidence="4 6" id="KW-1133">Transmembrane helix</keyword>
<sequence length="408" mass="44561">MHNKEDKFGRMFYVLVLVNAMLGIAFYIITPVLTKYLTQIGVSLVIASIISGLFSLTSLCTRPFTGILVDTLKPRKILYISIPMLILSMLGYALTTNQYLIVVLRIINGVAFCFNGTTISAYASMYIPPKRMGEGIGYLGLGSVIATALGPVIGLSIGTSLGYRNAFLVAAVFGLASLLLLLIFNDQPKVITSNTENITKKKSIHLNQIIAVQLLPLAFLNGIFSYANGTVSNFLVLLSEERNIENCSIYFTVLACCMFIFRPISGKLNDKYGLPFLLIPAYIMAGVGMFLVSGMKTLPMLIISAICMAFGQGGGQPSIQSQCIKELSIDKRGIAISTYYIFADVFQGLGPITGGLIADHFGYAAPFTFAGWFLIIGLVLFVLLQYHKKNLQKRSGKDAKKTFENVVY</sequence>
<dbReference type="EMBL" id="MCGI01000007">
    <property type="protein sequence ID" value="ODM04738.1"/>
    <property type="molecule type" value="Genomic_DNA"/>
</dbReference>
<dbReference type="InterPro" id="IPR036259">
    <property type="entry name" value="MFS_trans_sf"/>
</dbReference>
<dbReference type="AlphaFoldDB" id="A0A1E3A7Q1"/>
<dbReference type="PANTHER" id="PTHR23531">
    <property type="entry name" value="QUINOLENE RESISTANCE PROTEIN NORA"/>
    <property type="match status" value="1"/>
</dbReference>
<gene>
    <name evidence="8" type="primary">mdtG_3</name>
    <name evidence="8" type="ORF">BEH84_05801</name>
</gene>
<proteinExistence type="predicted"/>
<evidence type="ECO:0000256" key="4">
    <source>
        <dbReference type="ARBA" id="ARBA00022989"/>
    </source>
</evidence>
<protein>
    <submittedName>
        <fullName evidence="8">Multidrug resistance protein MdtG</fullName>
    </submittedName>
</protein>
<feature type="transmembrane region" description="Helical" evidence="6">
    <location>
        <begin position="77"/>
        <end position="94"/>
    </location>
</feature>